<evidence type="ECO:0000313" key="2">
    <source>
        <dbReference type="EMBL" id="MFD2066916.1"/>
    </source>
</evidence>
<dbReference type="PANTHER" id="PTHR42850">
    <property type="entry name" value="METALLOPHOSPHOESTERASE"/>
    <property type="match status" value="1"/>
</dbReference>
<evidence type="ECO:0000313" key="3">
    <source>
        <dbReference type="Proteomes" id="UP001597369"/>
    </source>
</evidence>
<dbReference type="SUPFAM" id="SSF56300">
    <property type="entry name" value="Metallo-dependent phosphatases"/>
    <property type="match status" value="1"/>
</dbReference>
<dbReference type="PANTHER" id="PTHR42850:SF4">
    <property type="entry name" value="ZINC-DEPENDENT ENDOPOLYPHOSPHATASE"/>
    <property type="match status" value="1"/>
</dbReference>
<dbReference type="Proteomes" id="UP001597369">
    <property type="component" value="Unassembled WGS sequence"/>
</dbReference>
<feature type="domain" description="Calcineurin-like phosphoesterase" evidence="1">
    <location>
        <begin position="1"/>
        <end position="168"/>
    </location>
</feature>
<accession>A0ABW4WXF9</accession>
<dbReference type="InterPro" id="IPR004843">
    <property type="entry name" value="Calcineurin-like_PHP"/>
</dbReference>
<dbReference type="RefSeq" id="WP_229961571.1">
    <property type="nucleotide sequence ID" value="NZ_JAJJWI010000013.1"/>
</dbReference>
<protein>
    <submittedName>
        <fullName evidence="2">Metallophosphoesterase</fullName>
    </submittedName>
</protein>
<dbReference type="EMBL" id="JBHUHV010000024">
    <property type="protein sequence ID" value="MFD2066916.1"/>
    <property type="molecule type" value="Genomic_DNA"/>
</dbReference>
<keyword evidence="3" id="KW-1185">Reference proteome</keyword>
<organism evidence="2 3">
    <name type="scientific">Pontibacter silvestris</name>
    <dbReference type="NCBI Taxonomy" id="2305183"/>
    <lineage>
        <taxon>Bacteria</taxon>
        <taxon>Pseudomonadati</taxon>
        <taxon>Bacteroidota</taxon>
        <taxon>Cytophagia</taxon>
        <taxon>Cytophagales</taxon>
        <taxon>Hymenobacteraceae</taxon>
        <taxon>Pontibacter</taxon>
    </lineage>
</organism>
<sequence length="251" mass="28977">MRRFVTSDSHGGYKALIQCLEKCEFDINKDQLFFIGDVVDGWSETRESLELLLSIKNLVYLLGNHDEWVVSFYTGKMQSKESERELWLTQGGAATVKSYGITKPMPQKHLDLLRKAKAYHVTEDNILFVHAGFDTSLPIAENDKTDLIWNRSFVRKFYKLYTQHSPFTIKDYKEIYVGHTPTISLDQHQTKPLQMNKIIMMDTGAAFTGALSIMDLDSKQVWQSDKVMTLYPSEEGRNKQTWHKMNGSYDA</sequence>
<evidence type="ECO:0000259" key="1">
    <source>
        <dbReference type="Pfam" id="PF00149"/>
    </source>
</evidence>
<name>A0ABW4WXF9_9BACT</name>
<dbReference type="Pfam" id="PF00149">
    <property type="entry name" value="Metallophos"/>
    <property type="match status" value="1"/>
</dbReference>
<proteinExistence type="predicted"/>
<dbReference type="Gene3D" id="3.60.21.10">
    <property type="match status" value="1"/>
</dbReference>
<reference evidence="3" key="1">
    <citation type="journal article" date="2019" name="Int. J. Syst. Evol. Microbiol.">
        <title>The Global Catalogue of Microorganisms (GCM) 10K type strain sequencing project: providing services to taxonomists for standard genome sequencing and annotation.</title>
        <authorList>
            <consortium name="The Broad Institute Genomics Platform"/>
            <consortium name="The Broad Institute Genome Sequencing Center for Infectious Disease"/>
            <person name="Wu L."/>
            <person name="Ma J."/>
        </authorList>
    </citation>
    <scope>NUCLEOTIDE SEQUENCE [LARGE SCALE GENOMIC DNA]</scope>
    <source>
        <strain evidence="3">JCM 16545</strain>
    </source>
</reference>
<comment type="caution">
    <text evidence="2">The sequence shown here is derived from an EMBL/GenBank/DDBJ whole genome shotgun (WGS) entry which is preliminary data.</text>
</comment>
<dbReference type="InterPro" id="IPR050126">
    <property type="entry name" value="Ap4A_hydrolase"/>
</dbReference>
<dbReference type="InterPro" id="IPR029052">
    <property type="entry name" value="Metallo-depent_PP-like"/>
</dbReference>
<gene>
    <name evidence="2" type="ORF">ACFSKU_08465</name>
</gene>